<reference evidence="2 3" key="1">
    <citation type="submission" date="2018-12" db="EMBL/GenBank/DDBJ databases">
        <title>Corynebacterium sanguinis sp. nov., a clinically-associated and environmental corynebacterium.</title>
        <authorList>
            <person name="Gonzales-Siles L."/>
            <person name="Jaen-Luchoro D."/>
            <person name="Cardew S."/>
            <person name="Inganas E."/>
            <person name="Ohlen M."/>
            <person name="Jensie-Markopolous S."/>
            <person name="Pinyeiro-Iglesias B."/>
            <person name="Molin K."/>
            <person name="Skovbjerg S."/>
            <person name="Svensson-Stadler L."/>
            <person name="Funke G."/>
            <person name="Moore E.R.B."/>
        </authorList>
    </citation>
    <scope>NUCLEOTIDE SEQUENCE [LARGE SCALE GENOMIC DNA]</scope>
    <source>
        <strain evidence="2 3">58734</strain>
    </source>
</reference>
<organism evidence="2 3">
    <name type="scientific">Corynebacterium sanguinis</name>
    <dbReference type="NCBI Taxonomy" id="2594913"/>
    <lineage>
        <taxon>Bacteria</taxon>
        <taxon>Bacillati</taxon>
        <taxon>Actinomycetota</taxon>
        <taxon>Actinomycetes</taxon>
        <taxon>Mycobacteriales</taxon>
        <taxon>Corynebacteriaceae</taxon>
        <taxon>Corynebacterium</taxon>
    </lineage>
</organism>
<comment type="caution">
    <text evidence="2">The sequence shown here is derived from an EMBL/GenBank/DDBJ whole genome shotgun (WGS) entry which is preliminary data.</text>
</comment>
<protein>
    <submittedName>
        <fullName evidence="2">DUF2815 family protein</fullName>
    </submittedName>
</protein>
<dbReference type="RefSeq" id="WP_144772573.1">
    <property type="nucleotide sequence ID" value="NZ_RXIR01000003.1"/>
</dbReference>
<feature type="region of interest" description="Disordered" evidence="1">
    <location>
        <begin position="68"/>
        <end position="95"/>
    </location>
</feature>
<proteinExistence type="predicted"/>
<dbReference type="OrthoDB" id="9786575at2"/>
<dbReference type="SUPFAM" id="SSF50249">
    <property type="entry name" value="Nucleic acid-binding proteins"/>
    <property type="match status" value="1"/>
</dbReference>
<sequence length="201" mass="21544">MATISNRAVKAQGRLSYPNLFTARAINDKGSPKYSATLLIPKTDTATIQRVQAAIDAAVQDGIDRGIFKGQVDPSRSKYPPLRDGDTPKDDGSARGDEFAGHWFISAKAPGDKPRPSVVDANVQPVMDESEIYAGCYVNMFVEFYAYETSGNKGIAASLRGVQFVRDGERLGGEPLEAEDMFSAVGGGSPATTADADDDWM</sequence>
<evidence type="ECO:0000313" key="2">
    <source>
        <dbReference type="EMBL" id="TVS29816.1"/>
    </source>
</evidence>
<dbReference type="Pfam" id="PF10991">
    <property type="entry name" value="Enc34_ssDNA-bd"/>
    <property type="match status" value="1"/>
</dbReference>
<dbReference type="Proteomes" id="UP000336646">
    <property type="component" value="Unassembled WGS sequence"/>
</dbReference>
<evidence type="ECO:0000256" key="1">
    <source>
        <dbReference type="SAM" id="MobiDB-lite"/>
    </source>
</evidence>
<name>A0A6C1U1C5_9CORY</name>
<gene>
    <name evidence="2" type="ORF">EKI59_02535</name>
</gene>
<dbReference type="Gene3D" id="2.40.50.140">
    <property type="entry name" value="Nucleic acid-binding proteins"/>
    <property type="match status" value="1"/>
</dbReference>
<dbReference type="EMBL" id="RXIR01000003">
    <property type="protein sequence ID" value="TVS29816.1"/>
    <property type="molecule type" value="Genomic_DNA"/>
</dbReference>
<dbReference type="InterPro" id="IPR022595">
    <property type="entry name" value="Enc34_ssDNA-bd"/>
</dbReference>
<dbReference type="AlphaFoldDB" id="A0A6C1U1C5"/>
<evidence type="ECO:0000313" key="3">
    <source>
        <dbReference type="Proteomes" id="UP000336646"/>
    </source>
</evidence>
<accession>A0A6C1U1C5</accession>
<feature type="compositionally biased region" description="Basic and acidic residues" evidence="1">
    <location>
        <begin position="81"/>
        <end position="95"/>
    </location>
</feature>
<dbReference type="InterPro" id="IPR012340">
    <property type="entry name" value="NA-bd_OB-fold"/>
</dbReference>